<reference evidence="2" key="1">
    <citation type="submission" date="2018-05" db="EMBL/GenBank/DDBJ databases">
        <authorList>
            <person name="Lanie J.A."/>
            <person name="Ng W.-L."/>
            <person name="Kazmierczak K.M."/>
            <person name="Andrzejewski T.M."/>
            <person name="Davidsen T.M."/>
            <person name="Wayne K.J."/>
            <person name="Tettelin H."/>
            <person name="Glass J.I."/>
            <person name="Rusch D."/>
            <person name="Podicherti R."/>
            <person name="Tsui H.-C.T."/>
            <person name="Winkler M.E."/>
        </authorList>
    </citation>
    <scope>NUCLEOTIDE SEQUENCE</scope>
</reference>
<name>A0A381PE27_9ZZZZ</name>
<evidence type="ECO:0000313" key="2">
    <source>
        <dbReference type="EMBL" id="SUZ64568.1"/>
    </source>
</evidence>
<evidence type="ECO:0000256" key="1">
    <source>
        <dbReference type="SAM" id="MobiDB-lite"/>
    </source>
</evidence>
<gene>
    <name evidence="2" type="ORF">METZ01_LOCUS17422</name>
</gene>
<dbReference type="EMBL" id="UINC01000938">
    <property type="protein sequence ID" value="SUZ64568.1"/>
    <property type="molecule type" value="Genomic_DNA"/>
</dbReference>
<organism evidence="2">
    <name type="scientific">marine metagenome</name>
    <dbReference type="NCBI Taxonomy" id="408172"/>
    <lineage>
        <taxon>unclassified sequences</taxon>
        <taxon>metagenomes</taxon>
        <taxon>ecological metagenomes</taxon>
    </lineage>
</organism>
<feature type="region of interest" description="Disordered" evidence="1">
    <location>
        <begin position="1"/>
        <end position="23"/>
    </location>
</feature>
<proteinExistence type="predicted"/>
<accession>A0A381PE27</accession>
<feature type="compositionally biased region" description="Polar residues" evidence="1">
    <location>
        <begin position="13"/>
        <end position="22"/>
    </location>
</feature>
<protein>
    <submittedName>
        <fullName evidence="2">Uncharacterized protein</fullName>
    </submittedName>
</protein>
<sequence length="63" mass="7188">MDTVPAPAEVHRLSNTLPTATVTPDLRLRKRQRETVPAREHLVRRLDLRAFTGWVVEDATLDV</sequence>
<dbReference type="AlphaFoldDB" id="A0A381PE27"/>